<dbReference type="KEGG" id="pnt:G5B91_07785"/>
<evidence type="ECO:0000313" key="2">
    <source>
        <dbReference type="Proteomes" id="UP000501063"/>
    </source>
</evidence>
<reference evidence="1 2" key="1">
    <citation type="submission" date="2020-02" db="EMBL/GenBank/DDBJ databases">
        <title>Integrative conjugative elements (ICEs) and plasmids drive adaptation of Pseudomonas nitroreducens strain HBP1 to wastewater environment.</title>
        <authorList>
            <person name="Sentchilo V."/>
            <person name="Carraro N."/>
            <person name="Bertelli C."/>
            <person name="van der Meer J.R."/>
        </authorList>
    </citation>
    <scope>NUCLEOTIDE SEQUENCE [LARGE SCALE GENOMIC DNA]</scope>
    <source>
        <strain evidence="1 2">HBP1</strain>
    </source>
</reference>
<dbReference type="EMBL" id="CP049140">
    <property type="protein sequence ID" value="QIE86168.1"/>
    <property type="molecule type" value="Genomic_DNA"/>
</dbReference>
<accession>A0A6G6ISS9</accession>
<proteinExistence type="predicted"/>
<dbReference type="RefSeq" id="WP_024767765.1">
    <property type="nucleotide sequence ID" value="NZ_CP049140.1"/>
</dbReference>
<name>A0A6G6ISS9_PSENT</name>
<dbReference type="AlphaFoldDB" id="A0A6G6ISS9"/>
<evidence type="ECO:0000313" key="1">
    <source>
        <dbReference type="EMBL" id="QIE86168.1"/>
    </source>
</evidence>
<dbReference type="Proteomes" id="UP000501063">
    <property type="component" value="Chromosome"/>
</dbReference>
<protein>
    <submittedName>
        <fullName evidence="1">Uncharacterized protein</fullName>
    </submittedName>
</protein>
<sequence>MSKFTITITEESNGLSIILDGTGKKDGPAAITALALLYVAKDIVPKATKSAAEKGTCQCDKCKAARAEAQEQAPSTEGKPTIH</sequence>
<gene>
    <name evidence="1" type="ORF">G5B91_07785</name>
</gene>
<organism evidence="1 2">
    <name type="scientific">Pseudomonas nitroreducens</name>
    <dbReference type="NCBI Taxonomy" id="46680"/>
    <lineage>
        <taxon>Bacteria</taxon>
        <taxon>Pseudomonadati</taxon>
        <taxon>Pseudomonadota</taxon>
        <taxon>Gammaproteobacteria</taxon>
        <taxon>Pseudomonadales</taxon>
        <taxon>Pseudomonadaceae</taxon>
        <taxon>Pseudomonas</taxon>
    </lineage>
</organism>